<evidence type="ECO:0008006" key="8">
    <source>
        <dbReference type="Google" id="ProtNLM"/>
    </source>
</evidence>
<feature type="transmembrane region" description="Helical" evidence="5">
    <location>
        <begin position="77"/>
        <end position="97"/>
    </location>
</feature>
<evidence type="ECO:0000313" key="6">
    <source>
        <dbReference type="Ensembl" id="ENSMMOP00000006026.1"/>
    </source>
</evidence>
<evidence type="ECO:0000256" key="4">
    <source>
        <dbReference type="ARBA" id="ARBA00023136"/>
    </source>
</evidence>
<dbReference type="InterPro" id="IPR002293">
    <property type="entry name" value="AA/rel_permease1"/>
</dbReference>
<evidence type="ECO:0000313" key="7">
    <source>
        <dbReference type="Proteomes" id="UP000261620"/>
    </source>
</evidence>
<reference evidence="6" key="1">
    <citation type="submission" date="2025-08" db="UniProtKB">
        <authorList>
            <consortium name="Ensembl"/>
        </authorList>
    </citation>
    <scope>IDENTIFICATION</scope>
</reference>
<keyword evidence="3 5" id="KW-1133">Transmembrane helix</keyword>
<feature type="transmembrane region" description="Helical" evidence="5">
    <location>
        <begin position="142"/>
        <end position="160"/>
    </location>
</feature>
<evidence type="ECO:0000256" key="1">
    <source>
        <dbReference type="ARBA" id="ARBA00004141"/>
    </source>
</evidence>
<reference evidence="6" key="2">
    <citation type="submission" date="2025-09" db="UniProtKB">
        <authorList>
            <consortium name="Ensembl"/>
        </authorList>
    </citation>
    <scope>IDENTIFICATION</scope>
</reference>
<dbReference type="InterPro" id="IPR050598">
    <property type="entry name" value="AminoAcid_Transporter"/>
</dbReference>
<proteinExistence type="predicted"/>
<feature type="transmembrane region" description="Helical" evidence="5">
    <location>
        <begin position="109"/>
        <end position="130"/>
    </location>
</feature>
<keyword evidence="7" id="KW-1185">Reference proteome</keyword>
<name>A0A3Q3VTN8_MOLML</name>
<dbReference type="STRING" id="94237.ENSMMOP00000006026"/>
<accession>A0A3Q3VTN8</accession>
<dbReference type="OMA" id="ACECKYF"/>
<organism evidence="6 7">
    <name type="scientific">Mola mola</name>
    <name type="common">Ocean sunfish</name>
    <name type="synonym">Tetraodon mola</name>
    <dbReference type="NCBI Taxonomy" id="94237"/>
    <lineage>
        <taxon>Eukaryota</taxon>
        <taxon>Metazoa</taxon>
        <taxon>Chordata</taxon>
        <taxon>Craniata</taxon>
        <taxon>Vertebrata</taxon>
        <taxon>Euteleostomi</taxon>
        <taxon>Actinopterygii</taxon>
        <taxon>Neopterygii</taxon>
        <taxon>Teleostei</taxon>
        <taxon>Neoteleostei</taxon>
        <taxon>Acanthomorphata</taxon>
        <taxon>Eupercaria</taxon>
        <taxon>Tetraodontiformes</taxon>
        <taxon>Molidae</taxon>
        <taxon>Mola</taxon>
    </lineage>
</organism>
<dbReference type="PANTHER" id="PTHR11785">
    <property type="entry name" value="AMINO ACID TRANSPORTER"/>
    <property type="match status" value="1"/>
</dbReference>
<feature type="transmembrane region" description="Helical" evidence="5">
    <location>
        <begin position="41"/>
        <end position="65"/>
    </location>
</feature>
<comment type="subcellular location">
    <subcellularLocation>
        <location evidence="1">Membrane</location>
        <topology evidence="1">Multi-pass membrane protein</topology>
    </subcellularLocation>
</comment>
<sequence length="177" mass="19241">MSGFFRSIHFYYSVNTFSIAAMAFSIAEYTEKKGLNLKREVGIIGAVSFIAGTMMGSGIFISPIYVLSAIGSTGASLVIWACCGLVVMMGGLCYAELGTVIPESGGEFIYILWTVGRVVAFMFVFSFIVIMRPASATGIVEISFICTQYAYSLIFCCLVLRGDVNVNFVVKWARKSV</sequence>
<evidence type="ECO:0000256" key="5">
    <source>
        <dbReference type="SAM" id="Phobius"/>
    </source>
</evidence>
<dbReference type="GO" id="GO:0015179">
    <property type="term" value="F:L-amino acid transmembrane transporter activity"/>
    <property type="evidence" value="ECO:0007669"/>
    <property type="project" value="TreeGrafter"/>
</dbReference>
<dbReference type="GO" id="GO:0016020">
    <property type="term" value="C:membrane"/>
    <property type="evidence" value="ECO:0007669"/>
    <property type="project" value="UniProtKB-SubCell"/>
</dbReference>
<evidence type="ECO:0000256" key="3">
    <source>
        <dbReference type="ARBA" id="ARBA00022989"/>
    </source>
</evidence>
<dbReference type="AlphaFoldDB" id="A0A3Q3VTN8"/>
<keyword evidence="4 5" id="KW-0472">Membrane</keyword>
<dbReference type="Gene3D" id="1.20.1740.10">
    <property type="entry name" value="Amino acid/polyamine transporter I"/>
    <property type="match status" value="1"/>
</dbReference>
<dbReference type="Pfam" id="PF13520">
    <property type="entry name" value="AA_permease_2"/>
    <property type="match status" value="1"/>
</dbReference>
<evidence type="ECO:0000256" key="2">
    <source>
        <dbReference type="ARBA" id="ARBA00022692"/>
    </source>
</evidence>
<feature type="transmembrane region" description="Helical" evidence="5">
    <location>
        <begin position="12"/>
        <end position="29"/>
    </location>
</feature>
<protein>
    <recommendedName>
        <fullName evidence="8">Zmp:0000001267</fullName>
    </recommendedName>
</protein>
<dbReference type="PANTHER" id="PTHR11785:SF340">
    <property type="entry name" value="AROMATIC-PREFERRING AMINO ACID TRANSPORTER"/>
    <property type="match status" value="1"/>
</dbReference>
<dbReference type="Proteomes" id="UP000261620">
    <property type="component" value="Unplaced"/>
</dbReference>
<dbReference type="Ensembl" id="ENSMMOT00000006135.1">
    <property type="protein sequence ID" value="ENSMMOP00000006026.1"/>
    <property type="gene ID" value="ENSMMOG00000004728.1"/>
</dbReference>
<keyword evidence="2 5" id="KW-0812">Transmembrane</keyword>